<dbReference type="PANTHER" id="PTHR42718">
    <property type="entry name" value="MAJOR FACILITATOR SUPERFAMILY MULTIDRUG TRANSPORTER MFSC"/>
    <property type="match status" value="1"/>
</dbReference>
<dbReference type="EMBL" id="BSUO01000001">
    <property type="protein sequence ID" value="GMA40866.1"/>
    <property type="molecule type" value="Genomic_DNA"/>
</dbReference>
<evidence type="ECO:0000256" key="7">
    <source>
        <dbReference type="ARBA" id="ARBA00023136"/>
    </source>
</evidence>
<evidence type="ECO:0000256" key="2">
    <source>
        <dbReference type="ARBA" id="ARBA00008537"/>
    </source>
</evidence>
<dbReference type="InterPro" id="IPR004638">
    <property type="entry name" value="EmrB-like"/>
</dbReference>
<dbReference type="PANTHER" id="PTHR42718:SF9">
    <property type="entry name" value="MAJOR FACILITATOR SUPERFAMILY MULTIDRUG TRANSPORTER MFSC"/>
    <property type="match status" value="1"/>
</dbReference>
<feature type="transmembrane region" description="Helical" evidence="8">
    <location>
        <begin position="347"/>
        <end position="368"/>
    </location>
</feature>
<dbReference type="Gene3D" id="1.20.1250.20">
    <property type="entry name" value="MFS general substrate transporter like domains"/>
    <property type="match status" value="1"/>
</dbReference>
<evidence type="ECO:0000313" key="10">
    <source>
        <dbReference type="EMBL" id="GMA40866.1"/>
    </source>
</evidence>
<dbReference type="InterPro" id="IPR020846">
    <property type="entry name" value="MFS_dom"/>
</dbReference>
<evidence type="ECO:0000256" key="4">
    <source>
        <dbReference type="ARBA" id="ARBA00022475"/>
    </source>
</evidence>
<sequence>MPSHAPEAMDGRTALTLRVLTVATFIVILNNTIMVNALPSLMESMRVDAQTVQWLVTGFMLTMAVVIPTTGWFLQRVGRRTAFITAMSVFSAGTALGAVAPTFEILLMGRIVQATGTAVMMPLLMSTVLLLVPAGTRGRVMGNVSLAISVAPAMGPTVSGVILSFGSWRWIFVVVFPLAVTAAVVGAWLLDPRRLGEAEAGEGDRLGEGGRMDPISVLLTIVGFGGLVYGLSRVGGAGSHLLGLPAMALVIGVVGVSLFAWRQMVLIRTSRPVLDLRVLRSPRYRLAVTIMAVSFMALMGAMVMLPLYFQDARGMSTLQAGLMLMPGGLAMGLLGPPVGRLYDRVGAAPLVIPGSLALAGGIGMLAWSTNHGPWWLFLVLHLFMSAGLAFVFTPMFTAGLSSLRAPFYEHGSALLGTLQQVAAAAGTALVITVMSGAAARSAATGVQPAAALGQGVEAGLVVATVLAAVVAGLSLLFLRVGDDVTETEADRDA</sequence>
<feature type="transmembrane region" description="Helical" evidence="8">
    <location>
        <begin position="215"/>
        <end position="235"/>
    </location>
</feature>
<feature type="transmembrane region" description="Helical" evidence="8">
    <location>
        <begin position="144"/>
        <end position="164"/>
    </location>
</feature>
<proteinExistence type="inferred from homology"/>
<evidence type="ECO:0000256" key="5">
    <source>
        <dbReference type="ARBA" id="ARBA00022692"/>
    </source>
</evidence>
<evidence type="ECO:0000256" key="1">
    <source>
        <dbReference type="ARBA" id="ARBA00004651"/>
    </source>
</evidence>
<feature type="transmembrane region" description="Helical" evidence="8">
    <location>
        <begin position="421"/>
        <end position="439"/>
    </location>
</feature>
<comment type="subcellular location">
    <subcellularLocation>
        <location evidence="1">Cell membrane</location>
        <topology evidence="1">Multi-pass membrane protein</topology>
    </subcellularLocation>
</comment>
<dbReference type="Proteomes" id="UP001157126">
    <property type="component" value="Unassembled WGS sequence"/>
</dbReference>
<feature type="transmembrane region" description="Helical" evidence="8">
    <location>
        <begin position="241"/>
        <end position="261"/>
    </location>
</feature>
<feature type="transmembrane region" description="Helical" evidence="8">
    <location>
        <begin position="15"/>
        <end position="34"/>
    </location>
</feature>
<dbReference type="InterPro" id="IPR036259">
    <property type="entry name" value="MFS_trans_sf"/>
</dbReference>
<feature type="transmembrane region" description="Helical" evidence="8">
    <location>
        <begin position="374"/>
        <end position="400"/>
    </location>
</feature>
<dbReference type="CDD" id="cd17503">
    <property type="entry name" value="MFS_LmrB_MDR_like"/>
    <property type="match status" value="1"/>
</dbReference>
<organism evidence="10 11">
    <name type="scientific">Mobilicoccus caccae</name>
    <dbReference type="NCBI Taxonomy" id="1859295"/>
    <lineage>
        <taxon>Bacteria</taxon>
        <taxon>Bacillati</taxon>
        <taxon>Actinomycetota</taxon>
        <taxon>Actinomycetes</taxon>
        <taxon>Micrococcales</taxon>
        <taxon>Dermatophilaceae</taxon>
        <taxon>Mobilicoccus</taxon>
    </lineage>
</organism>
<dbReference type="PROSITE" id="PS50850">
    <property type="entry name" value="MFS"/>
    <property type="match status" value="1"/>
</dbReference>
<keyword evidence="7 8" id="KW-0472">Membrane</keyword>
<evidence type="ECO:0000256" key="6">
    <source>
        <dbReference type="ARBA" id="ARBA00022989"/>
    </source>
</evidence>
<comment type="similarity">
    <text evidence="2">Belongs to the major facilitator superfamily. EmrB family.</text>
</comment>
<evidence type="ECO:0000259" key="9">
    <source>
        <dbReference type="PROSITE" id="PS50850"/>
    </source>
</evidence>
<keyword evidence="4" id="KW-1003">Cell membrane</keyword>
<feature type="transmembrane region" description="Helical" evidence="8">
    <location>
        <begin position="286"/>
        <end position="309"/>
    </location>
</feature>
<dbReference type="PRINTS" id="PR01036">
    <property type="entry name" value="TCRTETB"/>
</dbReference>
<protein>
    <submittedName>
        <fullName evidence="10">MFS transporter</fullName>
    </submittedName>
</protein>
<evidence type="ECO:0000256" key="8">
    <source>
        <dbReference type="SAM" id="Phobius"/>
    </source>
</evidence>
<keyword evidence="6 8" id="KW-1133">Transmembrane helix</keyword>
<dbReference type="RefSeq" id="WP_284304497.1">
    <property type="nucleotide sequence ID" value="NZ_BSUO01000001.1"/>
</dbReference>
<feature type="transmembrane region" description="Helical" evidence="8">
    <location>
        <begin position="81"/>
        <end position="99"/>
    </location>
</feature>
<feature type="transmembrane region" description="Helical" evidence="8">
    <location>
        <begin position="170"/>
        <end position="190"/>
    </location>
</feature>
<dbReference type="Gene3D" id="1.20.1720.10">
    <property type="entry name" value="Multidrug resistance protein D"/>
    <property type="match status" value="1"/>
</dbReference>
<keyword evidence="11" id="KW-1185">Reference proteome</keyword>
<keyword evidence="3" id="KW-0813">Transport</keyword>
<comment type="caution">
    <text evidence="10">The sequence shown here is derived from an EMBL/GenBank/DDBJ whole genome shotgun (WGS) entry which is preliminary data.</text>
</comment>
<evidence type="ECO:0000256" key="3">
    <source>
        <dbReference type="ARBA" id="ARBA00022448"/>
    </source>
</evidence>
<feature type="domain" description="Major facilitator superfamily (MFS) profile" evidence="9">
    <location>
        <begin position="16"/>
        <end position="482"/>
    </location>
</feature>
<feature type="transmembrane region" description="Helical" evidence="8">
    <location>
        <begin position="54"/>
        <end position="74"/>
    </location>
</feature>
<keyword evidence="5 8" id="KW-0812">Transmembrane</keyword>
<feature type="transmembrane region" description="Helical" evidence="8">
    <location>
        <begin position="111"/>
        <end position="132"/>
    </location>
</feature>
<accession>A0ABQ6ITV6</accession>
<dbReference type="Pfam" id="PF07690">
    <property type="entry name" value="MFS_1"/>
    <property type="match status" value="1"/>
</dbReference>
<gene>
    <name evidence="10" type="ORF">GCM10025883_29110</name>
</gene>
<dbReference type="InterPro" id="IPR011701">
    <property type="entry name" value="MFS"/>
</dbReference>
<evidence type="ECO:0000313" key="11">
    <source>
        <dbReference type="Proteomes" id="UP001157126"/>
    </source>
</evidence>
<reference evidence="11" key="1">
    <citation type="journal article" date="2019" name="Int. J. Syst. Evol. Microbiol.">
        <title>The Global Catalogue of Microorganisms (GCM) 10K type strain sequencing project: providing services to taxonomists for standard genome sequencing and annotation.</title>
        <authorList>
            <consortium name="The Broad Institute Genomics Platform"/>
            <consortium name="The Broad Institute Genome Sequencing Center for Infectious Disease"/>
            <person name="Wu L."/>
            <person name="Ma J."/>
        </authorList>
    </citation>
    <scope>NUCLEOTIDE SEQUENCE [LARGE SCALE GENOMIC DNA]</scope>
    <source>
        <strain evidence="11">NBRC 113072</strain>
    </source>
</reference>
<dbReference type="SUPFAM" id="SSF103473">
    <property type="entry name" value="MFS general substrate transporter"/>
    <property type="match status" value="1"/>
</dbReference>
<name>A0ABQ6ITV6_9MICO</name>
<dbReference type="NCBIfam" id="TIGR00711">
    <property type="entry name" value="efflux_EmrB"/>
    <property type="match status" value="1"/>
</dbReference>
<feature type="transmembrane region" description="Helical" evidence="8">
    <location>
        <begin position="459"/>
        <end position="478"/>
    </location>
</feature>